<keyword evidence="7" id="KW-0804">Transcription</keyword>
<dbReference type="Pfam" id="PF13894">
    <property type="entry name" value="zf-C2H2_4"/>
    <property type="match status" value="1"/>
</dbReference>
<proteinExistence type="predicted"/>
<name>A0AAN9AE34_HALRR</name>
<evidence type="ECO:0000256" key="8">
    <source>
        <dbReference type="ARBA" id="ARBA00023242"/>
    </source>
</evidence>
<dbReference type="EMBL" id="JAXCGZ010001920">
    <property type="protein sequence ID" value="KAK7085029.1"/>
    <property type="molecule type" value="Genomic_DNA"/>
</dbReference>
<keyword evidence="5" id="KW-0862">Zinc</keyword>
<dbReference type="Gene3D" id="3.30.160.60">
    <property type="entry name" value="Classic Zinc Finger"/>
    <property type="match status" value="2"/>
</dbReference>
<comment type="caution">
    <text evidence="11">The sequence shown here is derived from an EMBL/GenBank/DDBJ whole genome shotgun (WGS) entry which is preliminary data.</text>
</comment>
<evidence type="ECO:0000313" key="12">
    <source>
        <dbReference type="Proteomes" id="UP001381693"/>
    </source>
</evidence>
<evidence type="ECO:0000256" key="6">
    <source>
        <dbReference type="ARBA" id="ARBA00023015"/>
    </source>
</evidence>
<dbReference type="PANTHER" id="PTHR24394">
    <property type="entry name" value="ZINC FINGER PROTEIN"/>
    <property type="match status" value="1"/>
</dbReference>
<keyword evidence="8" id="KW-0539">Nucleus</keyword>
<accession>A0AAN9AE34</accession>
<evidence type="ECO:0000313" key="11">
    <source>
        <dbReference type="EMBL" id="KAK7085029.1"/>
    </source>
</evidence>
<feature type="domain" description="C2H2-type" evidence="10">
    <location>
        <begin position="230"/>
        <end position="257"/>
    </location>
</feature>
<evidence type="ECO:0000256" key="1">
    <source>
        <dbReference type="ARBA" id="ARBA00004123"/>
    </source>
</evidence>
<evidence type="ECO:0000256" key="9">
    <source>
        <dbReference type="PROSITE-ProRule" id="PRU00042"/>
    </source>
</evidence>
<keyword evidence="6" id="KW-0805">Transcription regulation</keyword>
<organism evidence="11 12">
    <name type="scientific">Halocaridina rubra</name>
    <name type="common">Hawaiian red shrimp</name>
    <dbReference type="NCBI Taxonomy" id="373956"/>
    <lineage>
        <taxon>Eukaryota</taxon>
        <taxon>Metazoa</taxon>
        <taxon>Ecdysozoa</taxon>
        <taxon>Arthropoda</taxon>
        <taxon>Crustacea</taxon>
        <taxon>Multicrustacea</taxon>
        <taxon>Malacostraca</taxon>
        <taxon>Eumalacostraca</taxon>
        <taxon>Eucarida</taxon>
        <taxon>Decapoda</taxon>
        <taxon>Pleocyemata</taxon>
        <taxon>Caridea</taxon>
        <taxon>Atyoidea</taxon>
        <taxon>Atyidae</taxon>
        <taxon>Halocaridina</taxon>
    </lineage>
</organism>
<dbReference type="InterPro" id="IPR036236">
    <property type="entry name" value="Znf_C2H2_sf"/>
</dbReference>
<dbReference type="InterPro" id="IPR013087">
    <property type="entry name" value="Znf_C2H2_type"/>
</dbReference>
<protein>
    <recommendedName>
        <fullName evidence="10">C2H2-type domain-containing protein</fullName>
    </recommendedName>
</protein>
<evidence type="ECO:0000256" key="4">
    <source>
        <dbReference type="ARBA" id="ARBA00022771"/>
    </source>
</evidence>
<keyword evidence="12" id="KW-1185">Reference proteome</keyword>
<keyword evidence="3" id="KW-0677">Repeat</keyword>
<comment type="subcellular location">
    <subcellularLocation>
        <location evidence="1">Nucleus</location>
    </subcellularLocation>
</comment>
<evidence type="ECO:0000256" key="3">
    <source>
        <dbReference type="ARBA" id="ARBA00022737"/>
    </source>
</evidence>
<evidence type="ECO:0000256" key="5">
    <source>
        <dbReference type="ARBA" id="ARBA00022833"/>
    </source>
</evidence>
<dbReference type="GO" id="GO:0005634">
    <property type="term" value="C:nucleus"/>
    <property type="evidence" value="ECO:0007669"/>
    <property type="project" value="UniProtKB-SubCell"/>
</dbReference>
<dbReference type="GO" id="GO:0003677">
    <property type="term" value="F:DNA binding"/>
    <property type="evidence" value="ECO:0007669"/>
    <property type="project" value="UniProtKB-KW"/>
</dbReference>
<sequence length="333" mass="38270">MITAHRARNGNPLIMRMNSNYCICKRSVIYCTSKKMTSMPLDSQRILEEMEDVGTVVLEVKDIDWETGTIPTFDDVKVEEITSVNYMGVHDDNSNCSENIAEGNNVDVIESVIIGSSQEKIKELTFSPVPGDRLKSDPIDVKEMIQFVTGSERGGVGTLDTSDLKQQCDLEMKSMAMHDLPQRTTKCINTGKRKKYVIPQKFSCELCHLKFVSHCSLQIHIRRHMGYKPFSCEVCQQAYPTKTQMRRHMKTHTNKLEHFCGECGKSALDISTLKKHARLKHGANKDTYNLYRMKEEISNEGEKIIFIKTYRNGETNIRRFRLLEDPEHDKYTQ</sequence>
<evidence type="ECO:0000259" key="10">
    <source>
        <dbReference type="PROSITE" id="PS50157"/>
    </source>
</evidence>
<reference evidence="11 12" key="1">
    <citation type="submission" date="2023-11" db="EMBL/GenBank/DDBJ databases">
        <title>Halocaridina rubra genome assembly.</title>
        <authorList>
            <person name="Smith C."/>
        </authorList>
    </citation>
    <scope>NUCLEOTIDE SEQUENCE [LARGE SCALE GENOMIC DNA]</scope>
    <source>
        <strain evidence="11">EP-1</strain>
        <tissue evidence="11">Whole</tissue>
    </source>
</reference>
<evidence type="ECO:0000256" key="7">
    <source>
        <dbReference type="ARBA" id="ARBA00023163"/>
    </source>
</evidence>
<feature type="domain" description="C2H2-type" evidence="10">
    <location>
        <begin position="258"/>
        <end position="286"/>
    </location>
</feature>
<dbReference type="PROSITE" id="PS50157">
    <property type="entry name" value="ZINC_FINGER_C2H2_2"/>
    <property type="match status" value="3"/>
</dbReference>
<evidence type="ECO:0000256" key="2">
    <source>
        <dbReference type="ARBA" id="ARBA00022723"/>
    </source>
</evidence>
<dbReference type="Proteomes" id="UP001381693">
    <property type="component" value="Unassembled WGS sequence"/>
</dbReference>
<dbReference type="PANTHER" id="PTHR24394:SF48">
    <property type="entry name" value="ZINC FINGER PROTEIN 771"/>
    <property type="match status" value="1"/>
</dbReference>
<keyword evidence="2" id="KW-0479">Metal-binding</keyword>
<dbReference type="SMART" id="SM00355">
    <property type="entry name" value="ZnF_C2H2"/>
    <property type="match status" value="3"/>
</dbReference>
<keyword evidence="4 9" id="KW-0863">Zinc-finger</keyword>
<feature type="domain" description="C2H2-type" evidence="10">
    <location>
        <begin position="202"/>
        <end position="229"/>
    </location>
</feature>
<dbReference type="FunFam" id="3.30.160.60:FF:000264">
    <property type="entry name" value="Zinc finger protein 236"/>
    <property type="match status" value="1"/>
</dbReference>
<dbReference type="SUPFAM" id="SSF57667">
    <property type="entry name" value="beta-beta-alpha zinc fingers"/>
    <property type="match status" value="2"/>
</dbReference>
<dbReference type="PROSITE" id="PS00028">
    <property type="entry name" value="ZINC_FINGER_C2H2_1"/>
    <property type="match status" value="2"/>
</dbReference>
<dbReference type="GO" id="GO:0008270">
    <property type="term" value="F:zinc ion binding"/>
    <property type="evidence" value="ECO:0007669"/>
    <property type="project" value="UniProtKB-KW"/>
</dbReference>
<dbReference type="AlphaFoldDB" id="A0AAN9AE34"/>
<gene>
    <name evidence="11" type="ORF">SK128_007457</name>
</gene>
<dbReference type="GO" id="GO:0000981">
    <property type="term" value="F:DNA-binding transcription factor activity, RNA polymerase II-specific"/>
    <property type="evidence" value="ECO:0007669"/>
    <property type="project" value="TreeGrafter"/>
</dbReference>